<dbReference type="AlphaFoldDB" id="A0AAN8Z147"/>
<dbReference type="EMBL" id="JBAMMX010000020">
    <property type="protein sequence ID" value="KAK6920492.1"/>
    <property type="molecule type" value="Genomic_DNA"/>
</dbReference>
<name>A0AAN8Z147_9MAGN</name>
<evidence type="ECO:0000313" key="2">
    <source>
        <dbReference type="EMBL" id="KAK6920492.1"/>
    </source>
</evidence>
<proteinExistence type="predicted"/>
<accession>A0AAN8Z147</accession>
<protein>
    <submittedName>
        <fullName evidence="2">Sieve element occlusion, C-terminal</fullName>
    </submittedName>
</protein>
<reference evidence="2 3" key="1">
    <citation type="submission" date="2023-12" db="EMBL/GenBank/DDBJ databases">
        <title>A high-quality genome assembly for Dillenia turbinata (Dilleniales).</title>
        <authorList>
            <person name="Chanderbali A."/>
        </authorList>
    </citation>
    <scope>NUCLEOTIDE SEQUENCE [LARGE SCALE GENOMIC DNA]</scope>
    <source>
        <strain evidence="2">LSX21</strain>
        <tissue evidence="2">Leaf</tissue>
    </source>
</reference>
<evidence type="ECO:0000313" key="3">
    <source>
        <dbReference type="Proteomes" id="UP001370490"/>
    </source>
</evidence>
<evidence type="ECO:0000259" key="1">
    <source>
        <dbReference type="Pfam" id="PF14577"/>
    </source>
</evidence>
<keyword evidence="3" id="KW-1185">Reference proteome</keyword>
<feature type="domain" description="Sieve element occlusion C-terminal" evidence="1">
    <location>
        <begin position="19"/>
        <end position="103"/>
    </location>
</feature>
<gene>
    <name evidence="2" type="ORF">RJ641_014170</name>
</gene>
<dbReference type="InterPro" id="IPR027944">
    <property type="entry name" value="SEO_C"/>
</dbReference>
<organism evidence="2 3">
    <name type="scientific">Dillenia turbinata</name>
    <dbReference type="NCBI Taxonomy" id="194707"/>
    <lineage>
        <taxon>Eukaryota</taxon>
        <taxon>Viridiplantae</taxon>
        <taxon>Streptophyta</taxon>
        <taxon>Embryophyta</taxon>
        <taxon>Tracheophyta</taxon>
        <taxon>Spermatophyta</taxon>
        <taxon>Magnoliopsida</taxon>
        <taxon>eudicotyledons</taxon>
        <taxon>Gunneridae</taxon>
        <taxon>Pentapetalae</taxon>
        <taxon>Dilleniales</taxon>
        <taxon>Dilleniaceae</taxon>
        <taxon>Dillenia</taxon>
    </lineage>
</organism>
<sequence length="115" mass="13341">MTNIGHRRIASNPRYSISDKTKMAIKDSSEAMVECFKDAKTWMVNMKDEKFLEALKKELQSKYHKRHRCNMTLPSKYEDVVGIVKCPVCEAPIDVVVMIKYSCRGKKRVVKGEKR</sequence>
<comment type="caution">
    <text evidence="2">The sequence shown here is derived from an EMBL/GenBank/DDBJ whole genome shotgun (WGS) entry which is preliminary data.</text>
</comment>
<dbReference type="Proteomes" id="UP001370490">
    <property type="component" value="Unassembled WGS sequence"/>
</dbReference>
<dbReference type="Pfam" id="PF14577">
    <property type="entry name" value="SEO_C"/>
    <property type="match status" value="1"/>
</dbReference>